<dbReference type="SMART" id="SM00360">
    <property type="entry name" value="RRM"/>
    <property type="match status" value="1"/>
</dbReference>
<dbReference type="PROSITE" id="PS50102">
    <property type="entry name" value="RRM"/>
    <property type="match status" value="1"/>
</dbReference>
<feature type="domain" description="RRM" evidence="2">
    <location>
        <begin position="124"/>
        <end position="199"/>
    </location>
</feature>
<gene>
    <name evidence="3" type="ORF">CEUSTIGMA_g11129.t1</name>
</gene>
<dbReference type="EMBL" id="BEGY01000105">
    <property type="protein sequence ID" value="GAX83704.1"/>
    <property type="molecule type" value="Genomic_DNA"/>
</dbReference>
<dbReference type="InterPro" id="IPR035979">
    <property type="entry name" value="RBD_domain_sf"/>
</dbReference>
<dbReference type="Gene3D" id="3.30.70.330">
    <property type="match status" value="1"/>
</dbReference>
<dbReference type="InterPro" id="IPR000504">
    <property type="entry name" value="RRM_dom"/>
</dbReference>
<protein>
    <recommendedName>
        <fullName evidence="2">RRM domain-containing protein</fullName>
    </recommendedName>
</protein>
<dbReference type="OrthoDB" id="7763451at2759"/>
<dbReference type="SUPFAM" id="SSF54928">
    <property type="entry name" value="RNA-binding domain, RBD"/>
    <property type="match status" value="1"/>
</dbReference>
<dbReference type="AlphaFoldDB" id="A0A250XKV0"/>
<evidence type="ECO:0000313" key="3">
    <source>
        <dbReference type="EMBL" id="GAX83704.1"/>
    </source>
</evidence>
<proteinExistence type="predicted"/>
<name>A0A250XKV0_9CHLO</name>
<evidence type="ECO:0000256" key="1">
    <source>
        <dbReference type="PROSITE-ProRule" id="PRU00176"/>
    </source>
</evidence>
<reference evidence="3 4" key="1">
    <citation type="submission" date="2017-08" db="EMBL/GenBank/DDBJ databases">
        <title>Acidophilic green algal genome provides insights into adaptation to an acidic environment.</title>
        <authorList>
            <person name="Hirooka S."/>
            <person name="Hirose Y."/>
            <person name="Kanesaki Y."/>
            <person name="Higuchi S."/>
            <person name="Fujiwara T."/>
            <person name="Onuma R."/>
            <person name="Era A."/>
            <person name="Ohbayashi R."/>
            <person name="Uzuka A."/>
            <person name="Nozaki H."/>
            <person name="Yoshikawa H."/>
            <person name="Miyagishima S.Y."/>
        </authorList>
    </citation>
    <scope>NUCLEOTIDE SEQUENCE [LARGE SCALE GENOMIC DNA]</scope>
    <source>
        <strain evidence="3 4">NIES-2499</strain>
    </source>
</reference>
<dbReference type="GO" id="GO:0003723">
    <property type="term" value="F:RNA binding"/>
    <property type="evidence" value="ECO:0007669"/>
    <property type="project" value="UniProtKB-UniRule"/>
</dbReference>
<keyword evidence="1" id="KW-0694">RNA-binding</keyword>
<dbReference type="Proteomes" id="UP000232323">
    <property type="component" value="Unassembled WGS sequence"/>
</dbReference>
<dbReference type="PANTHER" id="PTHR32343:SF22">
    <property type="entry name" value="LD29830P"/>
    <property type="match status" value="1"/>
</dbReference>
<comment type="caution">
    <text evidence="3">The sequence shown here is derived from an EMBL/GenBank/DDBJ whole genome shotgun (WGS) entry which is preliminary data.</text>
</comment>
<organism evidence="3 4">
    <name type="scientific">Chlamydomonas eustigma</name>
    <dbReference type="NCBI Taxonomy" id="1157962"/>
    <lineage>
        <taxon>Eukaryota</taxon>
        <taxon>Viridiplantae</taxon>
        <taxon>Chlorophyta</taxon>
        <taxon>core chlorophytes</taxon>
        <taxon>Chlorophyceae</taxon>
        <taxon>CS clade</taxon>
        <taxon>Chlamydomonadales</taxon>
        <taxon>Chlamydomonadaceae</taxon>
        <taxon>Chlamydomonas</taxon>
    </lineage>
</organism>
<dbReference type="PANTHER" id="PTHR32343">
    <property type="entry name" value="SERINE/ARGININE-RICH SPLICING FACTOR"/>
    <property type="match status" value="1"/>
</dbReference>
<sequence length="237" mass="26388">MNSYVSLNALGEQVYIEGIPSSYIARLNSNQQNTAINVRLAEAGHLRPTEADLIAGRMAGLMTQQDQNALMNQGYAEIIGPYQIQAYDPNLDLKNYGQAAVEYLQQLNIRSRRNQRGLEDKTQRTVYITSLDQKVTEAQLASYFMDCGEVSDCRVCGDPNSATRFAFIEFAKVEGAKRALDRTGAILGSLPLQILPSRTAIVPVKRELMPASQDDMERCSRTVYVTNIDKSVERVDV</sequence>
<evidence type="ECO:0000259" key="2">
    <source>
        <dbReference type="PROSITE" id="PS50102"/>
    </source>
</evidence>
<dbReference type="Pfam" id="PF00076">
    <property type="entry name" value="RRM_1"/>
    <property type="match status" value="1"/>
</dbReference>
<keyword evidence="4" id="KW-1185">Reference proteome</keyword>
<accession>A0A250XKV0</accession>
<dbReference type="InterPro" id="IPR012677">
    <property type="entry name" value="Nucleotide-bd_a/b_plait_sf"/>
</dbReference>
<evidence type="ECO:0000313" key="4">
    <source>
        <dbReference type="Proteomes" id="UP000232323"/>
    </source>
</evidence>
<dbReference type="STRING" id="1157962.A0A250XKV0"/>